<reference evidence="2" key="1">
    <citation type="journal article" date="2019" name="Int. J. Syst. Evol. Microbiol.">
        <title>The Global Catalogue of Microorganisms (GCM) 10K type strain sequencing project: providing services to taxonomists for standard genome sequencing and annotation.</title>
        <authorList>
            <consortium name="The Broad Institute Genomics Platform"/>
            <consortium name="The Broad Institute Genome Sequencing Center for Infectious Disease"/>
            <person name="Wu L."/>
            <person name="Ma J."/>
        </authorList>
    </citation>
    <scope>NUCLEOTIDE SEQUENCE [LARGE SCALE GENOMIC DNA]</scope>
    <source>
        <strain evidence="2">KCTC 62164</strain>
    </source>
</reference>
<evidence type="ECO:0000313" key="2">
    <source>
        <dbReference type="Proteomes" id="UP001595444"/>
    </source>
</evidence>
<protein>
    <submittedName>
        <fullName evidence="1">Uncharacterized protein</fullName>
    </submittedName>
</protein>
<name>A0ABV7D8F9_9PROT</name>
<evidence type="ECO:0000313" key="1">
    <source>
        <dbReference type="EMBL" id="MFC3053274.1"/>
    </source>
</evidence>
<dbReference type="EMBL" id="JBHRSL010000018">
    <property type="protein sequence ID" value="MFC3053274.1"/>
    <property type="molecule type" value="Genomic_DNA"/>
</dbReference>
<sequence length="133" mass="14488">MELIVRRGQKSGMLSSKIIFTLSVRAKLTEEEAANVQKYKLSSTVLYKNYEIEDRGSGLLGLASRMAIKSLNTHITVGSLMEGINLECKDVVEMLAIEEQIIEASELFKQVLDASTLFGGEEVISFDGAVAAG</sequence>
<comment type="caution">
    <text evidence="1">The sequence shown here is derived from an EMBL/GenBank/DDBJ whole genome shotgun (WGS) entry which is preliminary data.</text>
</comment>
<keyword evidence="2" id="KW-1185">Reference proteome</keyword>
<organism evidence="1 2">
    <name type="scientific">Kordiimonas pumila</name>
    <dbReference type="NCBI Taxonomy" id="2161677"/>
    <lineage>
        <taxon>Bacteria</taxon>
        <taxon>Pseudomonadati</taxon>
        <taxon>Pseudomonadota</taxon>
        <taxon>Alphaproteobacteria</taxon>
        <taxon>Kordiimonadales</taxon>
        <taxon>Kordiimonadaceae</taxon>
        <taxon>Kordiimonas</taxon>
    </lineage>
</organism>
<proteinExistence type="predicted"/>
<dbReference type="RefSeq" id="WP_194214570.1">
    <property type="nucleotide sequence ID" value="NZ_CP061205.1"/>
</dbReference>
<accession>A0ABV7D8F9</accession>
<gene>
    <name evidence="1" type="ORF">ACFOKA_15325</name>
</gene>
<dbReference type="Proteomes" id="UP001595444">
    <property type="component" value="Unassembled WGS sequence"/>
</dbReference>